<gene>
    <name evidence="2" type="ORF">KME28_27480</name>
</gene>
<dbReference type="Proteomes" id="UP000813215">
    <property type="component" value="Unassembled WGS sequence"/>
</dbReference>
<dbReference type="AlphaFoldDB" id="A0A9E3HD50"/>
<keyword evidence="1" id="KW-1133">Transmembrane helix</keyword>
<accession>A0A9E3HD50</accession>
<keyword evidence="1" id="KW-0812">Transmembrane</keyword>
<evidence type="ECO:0000313" key="2">
    <source>
        <dbReference type="EMBL" id="MBW4435348.1"/>
    </source>
</evidence>
<proteinExistence type="predicted"/>
<reference evidence="2" key="2">
    <citation type="journal article" date="2022" name="Microbiol. Resour. Announc.">
        <title>Metagenome Sequencing to Explore Phylogenomics of Terrestrial Cyanobacteria.</title>
        <authorList>
            <person name="Ward R.D."/>
            <person name="Stajich J.E."/>
            <person name="Johansen J.R."/>
            <person name="Huntemann M."/>
            <person name="Clum A."/>
            <person name="Foster B."/>
            <person name="Foster B."/>
            <person name="Roux S."/>
            <person name="Palaniappan K."/>
            <person name="Varghese N."/>
            <person name="Mukherjee S."/>
            <person name="Reddy T.B.K."/>
            <person name="Daum C."/>
            <person name="Copeland A."/>
            <person name="Chen I.A."/>
            <person name="Ivanova N.N."/>
            <person name="Kyrpides N.C."/>
            <person name="Shapiro N."/>
            <person name="Eloe-Fadrosh E.A."/>
            <person name="Pietrasiak N."/>
        </authorList>
    </citation>
    <scope>NUCLEOTIDE SEQUENCE</scope>
    <source>
        <strain evidence="2">HA4357-MV3</strain>
    </source>
</reference>
<reference evidence="2" key="1">
    <citation type="submission" date="2021-05" db="EMBL/GenBank/DDBJ databases">
        <authorList>
            <person name="Pietrasiak N."/>
            <person name="Ward R."/>
            <person name="Stajich J.E."/>
            <person name="Kurbessoian T."/>
        </authorList>
    </citation>
    <scope>NUCLEOTIDE SEQUENCE</scope>
    <source>
        <strain evidence="2">HA4357-MV3</strain>
    </source>
</reference>
<name>A0A9E3HD50_9NOST</name>
<organism evidence="2 3">
    <name type="scientific">Pelatocladus maniniholoensis HA4357-MV3</name>
    <dbReference type="NCBI Taxonomy" id="1117104"/>
    <lineage>
        <taxon>Bacteria</taxon>
        <taxon>Bacillati</taxon>
        <taxon>Cyanobacteriota</taxon>
        <taxon>Cyanophyceae</taxon>
        <taxon>Nostocales</taxon>
        <taxon>Nostocaceae</taxon>
        <taxon>Pelatocladus</taxon>
    </lineage>
</organism>
<evidence type="ECO:0000256" key="1">
    <source>
        <dbReference type="SAM" id="Phobius"/>
    </source>
</evidence>
<feature type="transmembrane region" description="Helical" evidence="1">
    <location>
        <begin position="148"/>
        <end position="172"/>
    </location>
</feature>
<sequence>MNDQLDKTDEFVQALLNDCATFEQVENRLKSARNALTKLAEESPHSWNYLCNSSTTSMTLFDALEIINAAIYEVSLQKSTRYLEAPKPHPLTQLRRITWKSKLEKFLTNSALGLLATSAILGSVSLGFWGLSLTKPSDTINNLTRVTISLSVASFSGVLVCSIAGGVVGALIDSENKEID</sequence>
<dbReference type="EMBL" id="JAHHHW010000164">
    <property type="protein sequence ID" value="MBW4435348.1"/>
    <property type="molecule type" value="Genomic_DNA"/>
</dbReference>
<protein>
    <submittedName>
        <fullName evidence="2">Uncharacterized protein</fullName>
    </submittedName>
</protein>
<comment type="caution">
    <text evidence="2">The sequence shown here is derived from an EMBL/GenBank/DDBJ whole genome shotgun (WGS) entry which is preliminary data.</text>
</comment>
<keyword evidence="1" id="KW-0472">Membrane</keyword>
<evidence type="ECO:0000313" key="3">
    <source>
        <dbReference type="Proteomes" id="UP000813215"/>
    </source>
</evidence>
<feature type="transmembrane region" description="Helical" evidence="1">
    <location>
        <begin position="106"/>
        <end position="128"/>
    </location>
</feature>